<dbReference type="EMBL" id="MN183282">
    <property type="protein sequence ID" value="QED11627.1"/>
    <property type="molecule type" value="Genomic_DNA"/>
</dbReference>
<reference evidence="1 2" key="1">
    <citation type="submission" date="2019-07" db="EMBL/GenBank/DDBJ databases">
        <authorList>
            <person name="Abdullah A."/>
            <person name="Lima G.C."/>
            <person name="Cuneo C.K."/>
            <person name="Ennest D.C."/>
            <person name="Fritz K.J."/>
            <person name="Johnson B.T."/>
            <person name="Larson S.M."/>
            <person name="Lemunyete M.N."/>
            <person name="Murray M.B."/>
            <person name="Osmond D.E."/>
            <person name="Patras K.A."/>
            <person name="Ransibrahmanakul S."/>
            <person name="Simpson K.A."/>
            <person name="Thull B.S."/>
            <person name="Wetzel S."/>
            <person name="Bonilla J.A."/>
            <person name="Klyczek K."/>
            <person name="Garlena R.A."/>
            <person name="Russell D.A."/>
            <person name="Pope W.H."/>
            <person name="Jacobs-Sera D."/>
            <person name="Hatfull G.F."/>
        </authorList>
    </citation>
    <scope>NUCLEOTIDE SEQUENCE [LARGE SCALE GENOMIC DNA]</scope>
</reference>
<name>A0A5B8WIN3_9CAUD</name>
<proteinExistence type="predicted"/>
<evidence type="ECO:0000313" key="1">
    <source>
        <dbReference type="EMBL" id="QED11627.1"/>
    </source>
</evidence>
<dbReference type="RefSeq" id="YP_010660504.1">
    <property type="nucleotide sequence ID" value="NC_070877.1"/>
</dbReference>
<dbReference type="GeneID" id="77936499"/>
<gene>
    <name evidence="1" type="primary">138</name>
    <name evidence="1" type="ORF">SEA_QUI_138</name>
</gene>
<evidence type="ECO:0000313" key="2">
    <source>
        <dbReference type="Proteomes" id="UP000321915"/>
    </source>
</evidence>
<sequence>MASVTDDEKKDYWDVDEQFCGWMINHKPHIGLDIPGHNPLFKCPGYVAEIGVSLNDR</sequence>
<organism evidence="1 2">
    <name type="scientific">Arthrobacter phage Qui</name>
    <dbReference type="NCBI Taxonomy" id="2603260"/>
    <lineage>
        <taxon>Viruses</taxon>
        <taxon>Duplodnaviria</taxon>
        <taxon>Heunggongvirae</taxon>
        <taxon>Uroviricota</taxon>
        <taxon>Caudoviricetes</taxon>
        <taxon>Quivirus</taxon>
        <taxon>Quivirus qui</taxon>
    </lineage>
</organism>
<dbReference type="KEGG" id="vg:77936499"/>
<accession>A0A5B8WIN3</accession>
<dbReference type="Proteomes" id="UP000321915">
    <property type="component" value="Segment"/>
</dbReference>
<protein>
    <submittedName>
        <fullName evidence="1">Uncharacterized protein</fullName>
    </submittedName>
</protein>
<keyword evidence="2" id="KW-1185">Reference proteome</keyword>